<dbReference type="Proteomes" id="UP000593577">
    <property type="component" value="Unassembled WGS sequence"/>
</dbReference>
<dbReference type="EMBL" id="JABFAA010000002">
    <property type="protein sequence ID" value="MBA0677116.1"/>
    <property type="molecule type" value="Genomic_DNA"/>
</dbReference>
<name>A0A7J8WQ37_GOSAI</name>
<evidence type="ECO:0000313" key="2">
    <source>
        <dbReference type="EMBL" id="MBA0677116.1"/>
    </source>
</evidence>
<keyword evidence="1" id="KW-0812">Transmembrane</keyword>
<gene>
    <name evidence="2" type="ORF">Goari_018537</name>
</gene>
<reference evidence="2 3" key="1">
    <citation type="journal article" date="2019" name="Genome Biol. Evol.">
        <title>Insights into the evolution of the New World diploid cottons (Gossypium, subgenus Houzingenia) based on genome sequencing.</title>
        <authorList>
            <person name="Grover C.E."/>
            <person name="Arick M.A. 2nd"/>
            <person name="Thrash A."/>
            <person name="Conover J.L."/>
            <person name="Sanders W.S."/>
            <person name="Peterson D.G."/>
            <person name="Frelichowski J.E."/>
            <person name="Scheffler J.A."/>
            <person name="Scheffler B.E."/>
            <person name="Wendel J.F."/>
        </authorList>
    </citation>
    <scope>NUCLEOTIDE SEQUENCE [LARGE SCALE GENOMIC DNA]</scope>
    <source>
        <strain evidence="2">185</strain>
        <tissue evidence="2">Leaf</tissue>
    </source>
</reference>
<evidence type="ECO:0000313" key="3">
    <source>
        <dbReference type="Proteomes" id="UP000593577"/>
    </source>
</evidence>
<dbReference type="AlphaFoldDB" id="A0A7J8WQ37"/>
<feature type="transmembrane region" description="Helical" evidence="1">
    <location>
        <begin position="7"/>
        <end position="26"/>
    </location>
</feature>
<accession>A0A7J8WQ37</accession>
<dbReference type="PROSITE" id="PS51257">
    <property type="entry name" value="PROKAR_LIPOPROTEIN"/>
    <property type="match status" value="1"/>
</dbReference>
<keyword evidence="1" id="KW-1133">Transmembrane helix</keyword>
<keyword evidence="3" id="KW-1185">Reference proteome</keyword>
<sequence length="29" mass="3185">MLRGLKLVMNSIGGVSCVLLGFTITFREE</sequence>
<organism evidence="2 3">
    <name type="scientific">Gossypium aridum</name>
    <name type="common">American cotton</name>
    <name type="synonym">Erioxylum aridum</name>
    <dbReference type="NCBI Taxonomy" id="34290"/>
    <lineage>
        <taxon>Eukaryota</taxon>
        <taxon>Viridiplantae</taxon>
        <taxon>Streptophyta</taxon>
        <taxon>Embryophyta</taxon>
        <taxon>Tracheophyta</taxon>
        <taxon>Spermatophyta</taxon>
        <taxon>Magnoliopsida</taxon>
        <taxon>eudicotyledons</taxon>
        <taxon>Gunneridae</taxon>
        <taxon>Pentapetalae</taxon>
        <taxon>rosids</taxon>
        <taxon>malvids</taxon>
        <taxon>Malvales</taxon>
        <taxon>Malvaceae</taxon>
        <taxon>Malvoideae</taxon>
        <taxon>Gossypium</taxon>
    </lineage>
</organism>
<keyword evidence="1" id="KW-0472">Membrane</keyword>
<protein>
    <submittedName>
        <fullName evidence="2">Uncharacterized protein</fullName>
    </submittedName>
</protein>
<evidence type="ECO:0000256" key="1">
    <source>
        <dbReference type="SAM" id="Phobius"/>
    </source>
</evidence>
<comment type="caution">
    <text evidence="2">The sequence shown here is derived from an EMBL/GenBank/DDBJ whole genome shotgun (WGS) entry which is preliminary data.</text>
</comment>
<proteinExistence type="predicted"/>